<evidence type="ECO:0000256" key="6">
    <source>
        <dbReference type="ARBA" id="ARBA00023125"/>
    </source>
</evidence>
<feature type="compositionally biased region" description="Basic residues" evidence="11">
    <location>
        <begin position="53"/>
        <end position="62"/>
    </location>
</feature>
<dbReference type="PANTHER" id="PTHR10290:SF3">
    <property type="entry name" value="DNA TOPOISOMERASE 1"/>
    <property type="match status" value="1"/>
</dbReference>
<dbReference type="PRINTS" id="PR00416">
    <property type="entry name" value="EUTPISMRASEI"/>
</dbReference>
<evidence type="ECO:0000256" key="8">
    <source>
        <dbReference type="ARBA" id="ARBA00033297"/>
    </source>
</evidence>
<dbReference type="Proteomes" id="UP000789595">
    <property type="component" value="Unassembled WGS sequence"/>
</dbReference>
<dbReference type="InterPro" id="IPR018521">
    <property type="entry name" value="TopoIB_AS"/>
</dbReference>
<comment type="caution">
    <text evidence="13">The sequence shown here is derived from an EMBL/GenBank/DDBJ whole genome shotgun (WGS) entry which is preliminary data.</text>
</comment>
<dbReference type="GO" id="GO:0005730">
    <property type="term" value="C:nucleolus"/>
    <property type="evidence" value="ECO:0007669"/>
    <property type="project" value="TreeGrafter"/>
</dbReference>
<evidence type="ECO:0000256" key="7">
    <source>
        <dbReference type="ARBA" id="ARBA00023235"/>
    </source>
</evidence>
<evidence type="ECO:0000313" key="13">
    <source>
        <dbReference type="EMBL" id="CAH0364625.1"/>
    </source>
</evidence>
<dbReference type="GO" id="GO:0005694">
    <property type="term" value="C:chromosome"/>
    <property type="evidence" value="ECO:0007669"/>
    <property type="project" value="InterPro"/>
</dbReference>
<dbReference type="InterPro" id="IPR014711">
    <property type="entry name" value="TopoI_cat_a-hlx-sub_euk"/>
</dbReference>
<feature type="compositionally biased region" description="Low complexity" evidence="11">
    <location>
        <begin position="17"/>
        <end position="26"/>
    </location>
</feature>
<dbReference type="InterPro" id="IPR025834">
    <property type="entry name" value="TopoI_C_dom"/>
</dbReference>
<name>A0A8J2S6E0_9STRA</name>
<reference evidence="13" key="1">
    <citation type="submission" date="2021-11" db="EMBL/GenBank/DDBJ databases">
        <authorList>
            <consortium name="Genoscope - CEA"/>
            <person name="William W."/>
        </authorList>
    </citation>
    <scope>NUCLEOTIDE SEQUENCE</scope>
</reference>
<evidence type="ECO:0000259" key="12">
    <source>
        <dbReference type="SMART" id="SM00435"/>
    </source>
</evidence>
<dbReference type="Pfam" id="PF14370">
    <property type="entry name" value="Topo_C_assoc"/>
    <property type="match status" value="1"/>
</dbReference>
<dbReference type="GO" id="GO:0006265">
    <property type="term" value="P:DNA topological change"/>
    <property type="evidence" value="ECO:0007669"/>
    <property type="project" value="UniProtKB-UniRule"/>
</dbReference>
<dbReference type="Pfam" id="PF02919">
    <property type="entry name" value="Topoisom_I_N"/>
    <property type="match status" value="1"/>
</dbReference>
<feature type="coiled-coil region" evidence="10">
    <location>
        <begin position="612"/>
        <end position="672"/>
    </location>
</feature>
<keyword evidence="14" id="KW-1185">Reference proteome</keyword>
<keyword evidence="6 9" id="KW-0238">DNA-binding</keyword>
<feature type="domain" description="DNA topoisomerase I eukaryotic-type" evidence="12">
    <location>
        <begin position="292"/>
        <end position="759"/>
    </location>
</feature>
<comment type="similarity">
    <text evidence="2 9">Belongs to the type IB topoisomerase family.</text>
</comment>
<dbReference type="InterPro" id="IPR013030">
    <property type="entry name" value="DNA_topo_DNA_db_N_dom2"/>
</dbReference>
<dbReference type="GO" id="GO:0006260">
    <property type="term" value="P:DNA replication"/>
    <property type="evidence" value="ECO:0007669"/>
    <property type="project" value="TreeGrafter"/>
</dbReference>
<evidence type="ECO:0000256" key="3">
    <source>
        <dbReference type="ARBA" id="ARBA00012891"/>
    </source>
</evidence>
<proteinExistence type="inferred from homology"/>
<evidence type="ECO:0000313" key="14">
    <source>
        <dbReference type="Proteomes" id="UP000789595"/>
    </source>
</evidence>
<evidence type="ECO:0000256" key="10">
    <source>
        <dbReference type="SAM" id="Coils"/>
    </source>
</evidence>
<dbReference type="EMBL" id="CAKKNE010000001">
    <property type="protein sequence ID" value="CAH0364625.1"/>
    <property type="molecule type" value="Genomic_DNA"/>
</dbReference>
<dbReference type="SUPFAM" id="SSF56349">
    <property type="entry name" value="DNA breaking-rejoining enzymes"/>
    <property type="match status" value="1"/>
</dbReference>
<dbReference type="GO" id="GO:0003677">
    <property type="term" value="F:DNA binding"/>
    <property type="evidence" value="ECO:0007669"/>
    <property type="project" value="UniProtKB-UniRule"/>
</dbReference>
<feature type="region of interest" description="Disordered" evidence="11">
    <location>
        <begin position="320"/>
        <end position="380"/>
    </location>
</feature>
<dbReference type="PROSITE" id="PS52038">
    <property type="entry name" value="TOPO_IB_2"/>
    <property type="match status" value="1"/>
</dbReference>
<dbReference type="PROSITE" id="PS00176">
    <property type="entry name" value="TOPO_IB_1"/>
    <property type="match status" value="1"/>
</dbReference>
<dbReference type="EC" id="5.6.2.1" evidence="3"/>
<feature type="region of interest" description="Disordered" evidence="11">
    <location>
        <begin position="1"/>
        <end position="122"/>
    </location>
</feature>
<dbReference type="GO" id="GO:0003917">
    <property type="term" value="F:DNA topoisomerase type I (single strand cut, ATP-independent) activity"/>
    <property type="evidence" value="ECO:0007669"/>
    <property type="project" value="UniProtKB-UniRule"/>
</dbReference>
<dbReference type="InterPro" id="IPR013499">
    <property type="entry name" value="TopoI_euk"/>
</dbReference>
<organism evidence="13 14">
    <name type="scientific">Pelagomonas calceolata</name>
    <dbReference type="NCBI Taxonomy" id="35677"/>
    <lineage>
        <taxon>Eukaryota</taxon>
        <taxon>Sar</taxon>
        <taxon>Stramenopiles</taxon>
        <taxon>Ochrophyta</taxon>
        <taxon>Pelagophyceae</taxon>
        <taxon>Pelagomonadales</taxon>
        <taxon>Pelagomonadaceae</taxon>
        <taxon>Pelagomonas</taxon>
    </lineage>
</organism>
<dbReference type="InterPro" id="IPR036202">
    <property type="entry name" value="TopoI_DNA-bd_euk_N_sf"/>
</dbReference>
<comment type="catalytic activity">
    <reaction evidence="1 9">
        <text>ATP-independent breakage of single-stranded DNA, followed by passage and rejoining.</text>
        <dbReference type="EC" id="5.6.2.1"/>
    </reaction>
</comment>
<dbReference type="SUPFAM" id="SSF56741">
    <property type="entry name" value="Eukaryotic DNA topoisomerase I, N-terminal DNA-binding fragment"/>
    <property type="match status" value="1"/>
</dbReference>
<sequence length="794" mass="89693">MSDSSSDDDVPLSQLQAPAKPAAKPAAKPKPKKKPPPSPSSSDDSDDEPVKPPPKKRAKPKPKYKESSDDDDSSDSDDEPIQKKRAARKPAKRKAPAKKEPAPKRRKSSTGSTARKPKQLTKVQRLEKALGAFEWWNAPDPPEGKSWTTLEHAGVTFEPQYVPHNVPLVYEGQPVKLTPRQEELATFYASMPEDGPQLSVKGGQREIFQKNFWDDFSKALGSSHTIKSFKGCDFTRISEHLDRQKAIRRSASDAEKKATKEMKDKQLLKSGFALLDGHVEKVGNFRMEPPSLFRGRGKHPRTGVVKQRTEPDRVAINVGRDRAPPRCHEPGRSWSDVQHDDSWRRSDGVDATRRHRRDAIAATPSPRRHRRDAAHNATARRHENVMSQNKYVMLAANSSLKGKSDFNKFHKAMQLKGCIDKVRRDYQRHLDSSDRQLKQQATTMWLIDVLALRVGGEKNEDEADTVGCCSLRVEHFTFHSGGKDVDLEFLGKDSIRFKQSIDFQNVDSNGPRVHANLTQFCKGKSKNEQVFDLITPTELNKHLSSIMPGLTAKVFRTYNASETLQNQLPKAEDVKKLPTPQDKIVAYNEANRTVAILCNHQRTVSAAAATGLEEKADRLEQLKTQRRELQSWKGLSSKKIPLHSGEDPSKKAAELVDKAKQMKNDAKTADEKVAATKAYESAMDKRRQANKAKQAEAHKFKNTPDEDAIDKRIEMWTEKVKKMEVELRNKEENKEVSLGTSKANYMDPRITVAWCKRCDLEISRLFPKTLKDKFNWAMGVDGDWRFEAAEVKKN</sequence>
<dbReference type="InterPro" id="IPR014727">
    <property type="entry name" value="TopoI_cat_a/b-sub_euk"/>
</dbReference>
<dbReference type="InterPro" id="IPR001631">
    <property type="entry name" value="TopoI"/>
</dbReference>
<dbReference type="AlphaFoldDB" id="A0A8J2S6E0"/>
<keyword evidence="5 9" id="KW-0799">Topoisomerase</keyword>
<feature type="compositionally biased region" description="Acidic residues" evidence="11">
    <location>
        <begin position="68"/>
        <end position="79"/>
    </location>
</feature>
<evidence type="ECO:0000256" key="5">
    <source>
        <dbReference type="ARBA" id="ARBA00023029"/>
    </source>
</evidence>
<evidence type="ECO:0000256" key="11">
    <source>
        <dbReference type="SAM" id="MobiDB-lite"/>
    </source>
</evidence>
<dbReference type="InterPro" id="IPR051062">
    <property type="entry name" value="Topoisomerase_IB"/>
</dbReference>
<dbReference type="Gene3D" id="1.10.10.41">
    <property type="entry name" value="Yeast DNA topoisomerase - domain 1"/>
    <property type="match status" value="1"/>
</dbReference>
<dbReference type="Gene3D" id="3.90.15.10">
    <property type="entry name" value="Topoisomerase I, Chain A, domain 3"/>
    <property type="match status" value="1"/>
</dbReference>
<protein>
    <recommendedName>
        <fullName evidence="4">DNA topoisomerase 1</fullName>
        <ecNumber evidence="3">5.6.2.1</ecNumber>
    </recommendedName>
    <alternativeName>
        <fullName evidence="8">DNA topoisomerase I</fullName>
    </alternativeName>
</protein>
<dbReference type="InterPro" id="IPR013500">
    <property type="entry name" value="TopoI_cat_euk"/>
</dbReference>
<dbReference type="Gene3D" id="1.10.132.10">
    <property type="match status" value="1"/>
</dbReference>
<evidence type="ECO:0000256" key="4">
    <source>
        <dbReference type="ARBA" id="ARBA00019632"/>
    </source>
</evidence>
<dbReference type="InterPro" id="IPR013034">
    <property type="entry name" value="DNA_topo_DNA_db_N_dom1"/>
</dbReference>
<keyword evidence="10" id="KW-0175">Coiled coil</keyword>
<evidence type="ECO:0000256" key="9">
    <source>
        <dbReference type="PROSITE-ProRule" id="PRU01382"/>
    </source>
</evidence>
<feature type="active site" description="O-(3'-phospho-DNA)-tyrosine intermediate" evidence="9">
    <location>
        <position position="745"/>
    </location>
</feature>
<keyword evidence="7 9" id="KW-0413">Isomerase</keyword>
<dbReference type="OrthoDB" id="47179at2759"/>
<dbReference type="SMART" id="SM00435">
    <property type="entry name" value="TOPEUc"/>
    <property type="match status" value="1"/>
</dbReference>
<dbReference type="GO" id="GO:0007059">
    <property type="term" value="P:chromosome segregation"/>
    <property type="evidence" value="ECO:0007669"/>
    <property type="project" value="TreeGrafter"/>
</dbReference>
<feature type="compositionally biased region" description="Basic residues" evidence="11">
    <location>
        <begin position="83"/>
        <end position="96"/>
    </location>
</feature>
<gene>
    <name evidence="13" type="ORF">PECAL_1P09970</name>
</gene>
<dbReference type="PANTHER" id="PTHR10290">
    <property type="entry name" value="DNA TOPOISOMERASE I"/>
    <property type="match status" value="1"/>
</dbReference>
<evidence type="ECO:0000256" key="2">
    <source>
        <dbReference type="ARBA" id="ARBA00006645"/>
    </source>
</evidence>
<dbReference type="InterPro" id="IPR011010">
    <property type="entry name" value="DNA_brk_join_enz"/>
</dbReference>
<feature type="compositionally biased region" description="Basic and acidic residues" evidence="11">
    <location>
        <begin position="320"/>
        <end position="352"/>
    </location>
</feature>
<evidence type="ECO:0000256" key="1">
    <source>
        <dbReference type="ARBA" id="ARBA00000213"/>
    </source>
</evidence>
<feature type="compositionally biased region" description="Acidic residues" evidence="11">
    <location>
        <begin position="1"/>
        <end position="10"/>
    </location>
</feature>
<dbReference type="Pfam" id="PF01028">
    <property type="entry name" value="Topoisom_I"/>
    <property type="match status" value="1"/>
</dbReference>
<accession>A0A8J2S6E0</accession>
<dbReference type="InterPro" id="IPR008336">
    <property type="entry name" value="TopoI_DNA-bd_euk"/>
</dbReference>
<dbReference type="Gene3D" id="2.170.11.10">
    <property type="entry name" value="DNA Topoisomerase I, domain 2"/>
    <property type="match status" value="1"/>
</dbReference>